<reference evidence="1 2" key="1">
    <citation type="journal article" date="2013" name="PLoS ONE">
        <title>Poles Apart: Arctic and Antarctic Octadecabacter strains Share High Genome Plasticity and a New Type of Xanthorhodopsin.</title>
        <authorList>
            <person name="Vollmers J."/>
            <person name="Voget S."/>
            <person name="Dietrich S."/>
            <person name="Gollnow K."/>
            <person name="Smits M."/>
            <person name="Meyer K."/>
            <person name="Brinkhoff T."/>
            <person name="Simon M."/>
            <person name="Daniel R."/>
        </authorList>
    </citation>
    <scope>NUCLEOTIDE SEQUENCE [LARGE SCALE GENOMIC DNA]</scope>
    <source>
        <strain evidence="1 2">238</strain>
    </source>
</reference>
<dbReference type="EMBL" id="CP003742">
    <property type="protein sequence ID" value="AGI71526.1"/>
    <property type="molecule type" value="Genomic_DNA"/>
</dbReference>
<dbReference type="HOGENOM" id="CLU_2509421_0_0_5"/>
<evidence type="ECO:0000313" key="2">
    <source>
        <dbReference type="Proteomes" id="UP000004688"/>
    </source>
</evidence>
<sequence>MPGPEGELGGDAGLAAEGALAGEAAEGDEGALGAEAACALLNWVKIGLQYTAPTARPSRASAARRVSVVFELLIRLSPQVSMLAR</sequence>
<gene>
    <name evidence="1" type="ORF">OA238_c13700</name>
</gene>
<evidence type="ECO:0000313" key="1">
    <source>
        <dbReference type="EMBL" id="AGI71526.1"/>
    </source>
</evidence>
<keyword evidence="2" id="KW-1185">Reference proteome</keyword>
<organism evidence="1 2">
    <name type="scientific">Octadecabacter arcticus 238</name>
    <dbReference type="NCBI Taxonomy" id="391616"/>
    <lineage>
        <taxon>Bacteria</taxon>
        <taxon>Pseudomonadati</taxon>
        <taxon>Pseudomonadota</taxon>
        <taxon>Alphaproteobacteria</taxon>
        <taxon>Rhodobacterales</taxon>
        <taxon>Roseobacteraceae</taxon>
        <taxon>Octadecabacter</taxon>
    </lineage>
</organism>
<dbReference type="AlphaFoldDB" id="M9RMA2"/>
<accession>M9RMA2</accession>
<protein>
    <submittedName>
        <fullName evidence="1">Uncharacterized protein</fullName>
    </submittedName>
</protein>
<dbReference type="Proteomes" id="UP000004688">
    <property type="component" value="Chromosome"/>
</dbReference>
<name>M9RMA2_9RHOB</name>
<dbReference type="KEGG" id="oar:OA238_c13700"/>
<proteinExistence type="predicted"/>